<feature type="compositionally biased region" description="Basic and acidic residues" evidence="7">
    <location>
        <begin position="10"/>
        <end position="27"/>
    </location>
</feature>
<feature type="region of interest" description="Disordered" evidence="7">
    <location>
        <begin position="1"/>
        <end position="31"/>
    </location>
</feature>
<evidence type="ECO:0000256" key="3">
    <source>
        <dbReference type="ARBA" id="ARBA00006427"/>
    </source>
</evidence>
<evidence type="ECO:0000259" key="8">
    <source>
        <dbReference type="Pfam" id="PF12333"/>
    </source>
</evidence>
<evidence type="ECO:0000313" key="10">
    <source>
        <dbReference type="Proteomes" id="UP001360560"/>
    </source>
</evidence>
<accession>A0AAV5QE61</accession>
<evidence type="ECO:0000256" key="6">
    <source>
        <dbReference type="RuleBase" id="RU368021"/>
    </source>
</evidence>
<proteinExistence type="inferred from homology"/>
<dbReference type="Pfam" id="PF12333">
    <property type="entry name" value="Ipi1_N"/>
    <property type="match status" value="1"/>
</dbReference>
<dbReference type="EMBL" id="BTFZ01000001">
    <property type="protein sequence ID" value="GMM32936.1"/>
    <property type="molecule type" value="Genomic_DNA"/>
</dbReference>
<protein>
    <recommendedName>
        <fullName evidence="6">Pre-rRNA-processing protein</fullName>
    </recommendedName>
</protein>
<keyword evidence="5 6" id="KW-0539">Nucleus</keyword>
<dbReference type="InterPro" id="IPR016024">
    <property type="entry name" value="ARM-type_fold"/>
</dbReference>
<evidence type="ECO:0000256" key="2">
    <source>
        <dbReference type="ARBA" id="ARBA00004123"/>
    </source>
</evidence>
<comment type="similarity">
    <text evidence="3 6">Belongs to the IPI1/TEX10 family.</text>
</comment>
<organism evidence="9 10">
    <name type="scientific">Saccharomycopsis crataegensis</name>
    <dbReference type="NCBI Taxonomy" id="43959"/>
    <lineage>
        <taxon>Eukaryota</taxon>
        <taxon>Fungi</taxon>
        <taxon>Dikarya</taxon>
        <taxon>Ascomycota</taxon>
        <taxon>Saccharomycotina</taxon>
        <taxon>Saccharomycetes</taxon>
        <taxon>Saccharomycopsidaceae</taxon>
        <taxon>Saccharomycopsis</taxon>
    </lineage>
</organism>
<feature type="domain" description="Pre-rRNA-processing protein Ipi1 N-terminal" evidence="8">
    <location>
        <begin position="124"/>
        <end position="227"/>
    </location>
</feature>
<comment type="subcellular location">
    <subcellularLocation>
        <location evidence="2 6">Nucleus</location>
    </subcellularLocation>
</comment>
<name>A0AAV5QE61_9ASCO</name>
<evidence type="ECO:0000313" key="9">
    <source>
        <dbReference type="EMBL" id="GMM32936.1"/>
    </source>
</evidence>
<comment type="caution">
    <text evidence="9">The sequence shown here is derived from an EMBL/GenBank/DDBJ whole genome shotgun (WGS) entry which is preliminary data.</text>
</comment>
<comment type="subunit">
    <text evidence="4">Component of the RIX1 complex, composed of IPI1, RIX1/IPI2 and IPI3 in a 1:2:2 stoichiometry. The complex interacts (via RIX1) with MDN1 (via its hexameric AAA ATPase ring) and the pre-60S ribosome particles.</text>
</comment>
<dbReference type="InterPro" id="IPR024679">
    <property type="entry name" value="Ipi1_N"/>
</dbReference>
<reference evidence="9 10" key="1">
    <citation type="journal article" date="2023" name="Elife">
        <title>Identification of key yeast species and microbe-microbe interactions impacting larval growth of Drosophila in the wild.</title>
        <authorList>
            <person name="Mure A."/>
            <person name="Sugiura Y."/>
            <person name="Maeda R."/>
            <person name="Honda K."/>
            <person name="Sakurai N."/>
            <person name="Takahashi Y."/>
            <person name="Watada M."/>
            <person name="Katoh T."/>
            <person name="Gotoh A."/>
            <person name="Gotoh Y."/>
            <person name="Taniguchi I."/>
            <person name="Nakamura K."/>
            <person name="Hayashi T."/>
            <person name="Katayama T."/>
            <person name="Uemura T."/>
            <person name="Hattori Y."/>
        </authorList>
    </citation>
    <scope>NUCLEOTIDE SEQUENCE [LARGE SCALE GENOMIC DNA]</scope>
    <source>
        <strain evidence="9 10">SC-9</strain>
    </source>
</reference>
<dbReference type="Gene3D" id="1.25.10.10">
    <property type="entry name" value="Leucine-rich Repeat Variant"/>
    <property type="match status" value="1"/>
</dbReference>
<sequence length="346" mass="38034">MGSKKKTKEKKKDFIKQRLKVGKDKPKASNHTDVSFTAKSISIPRQSVLDVKTNEAEFAKNISLTRHATPQVRKEAVLFLAKHWRSHPTMLAAVISSIAKLILDQSGSVRGEVLKLLKTLPSASVQLHYTVLVLYVQSAMTHIGASVRHDSSKFLEVLMEDGGCGKLLVDNHWIKLSRCFFSLLHWPINAAGVGLAVTVGSSAGGGGGGQAARTARVRHLQVLGKFIEQGAVEVKSIDTEAGQIEAEGPHVSTQCYVTPDVPGPFQHLRLFARAVNIEGDLNNMRFEDVLVRRKVLVDVFTERMMKELRSIVKEGGEVGRVANSLSVMMERVMEDEKNYQQSIGAS</sequence>
<dbReference type="GeneID" id="90070915"/>
<evidence type="ECO:0000256" key="4">
    <source>
        <dbReference type="ARBA" id="ARBA00011141"/>
    </source>
</evidence>
<dbReference type="PANTHER" id="PTHR16056">
    <property type="entry name" value="REGULATOR OF MICROTUBULE DYNAMICS PROTEIN"/>
    <property type="match status" value="1"/>
</dbReference>
<dbReference type="AlphaFoldDB" id="A0AAV5QE61"/>
<keyword evidence="6" id="KW-0690">Ribosome biogenesis</keyword>
<keyword evidence="10" id="KW-1185">Reference proteome</keyword>
<dbReference type="RefSeq" id="XP_064849936.1">
    <property type="nucleotide sequence ID" value="XM_064993864.1"/>
</dbReference>
<dbReference type="GO" id="GO:0005634">
    <property type="term" value="C:nucleus"/>
    <property type="evidence" value="ECO:0007669"/>
    <property type="project" value="UniProtKB-SubCell"/>
</dbReference>
<dbReference type="GO" id="GO:0006364">
    <property type="term" value="P:rRNA processing"/>
    <property type="evidence" value="ECO:0007669"/>
    <property type="project" value="UniProtKB-UniRule"/>
</dbReference>
<evidence type="ECO:0000256" key="1">
    <source>
        <dbReference type="ARBA" id="ARBA00002355"/>
    </source>
</evidence>
<dbReference type="SUPFAM" id="SSF48371">
    <property type="entry name" value="ARM repeat"/>
    <property type="match status" value="1"/>
</dbReference>
<dbReference type="PANTHER" id="PTHR16056:SF2">
    <property type="entry name" value="TESTIS-EXPRESSED PROTEIN 10"/>
    <property type="match status" value="1"/>
</dbReference>
<evidence type="ECO:0000256" key="5">
    <source>
        <dbReference type="ARBA" id="ARBA00023242"/>
    </source>
</evidence>
<gene>
    <name evidence="9" type="ORF">DASC09_002610</name>
</gene>
<keyword evidence="6" id="KW-0698">rRNA processing</keyword>
<dbReference type="GO" id="GO:0120330">
    <property type="term" value="C:rixosome complex"/>
    <property type="evidence" value="ECO:0007669"/>
    <property type="project" value="UniProtKB-UniRule"/>
</dbReference>
<dbReference type="InterPro" id="IPR011989">
    <property type="entry name" value="ARM-like"/>
</dbReference>
<dbReference type="Proteomes" id="UP001360560">
    <property type="component" value="Unassembled WGS sequence"/>
</dbReference>
<evidence type="ECO:0000256" key="7">
    <source>
        <dbReference type="SAM" id="MobiDB-lite"/>
    </source>
</evidence>
<comment type="function">
    <text evidence="1 6">Component of the RIX1 complex required for processing of ITS2 sequences from 35S pre-rRNA.</text>
</comment>